<dbReference type="PANTHER" id="PTHR24148:SF64">
    <property type="entry name" value="HETEROKARYON INCOMPATIBILITY DOMAIN-CONTAINING PROTEIN"/>
    <property type="match status" value="1"/>
</dbReference>
<dbReference type="OrthoDB" id="4850726at2759"/>
<protein>
    <recommendedName>
        <fullName evidence="1">Heterokaryon incompatibility domain-containing protein</fullName>
    </recommendedName>
</protein>
<sequence>MTQRQLHGHHLILNLLLSRMPLSYNKLDPSAKQIRLLTIFPDENDENPVRASLHTVSLNDAGDFEALSYVWGDTSVTVDISVDDCIVGVTPNLHAFLRGLRQPDTERTVWVDYVCINQNDISERNSQVVLMYQIYSTARSVVAWLGDLKPEALKLIEWYHAKQDGLYLESTGLDNIFEAIVVLYVAADALCAAQYWHRLWTFQEWHLSRNAVVCMHGKTTFTIGNIFEQLHEEIIVARVFVMALTSSGTSSKANTLETDDCHNYILFVLTLQQGLDSLLNRIPRDLLHINPDTPRPSGLGDLLLLTVDRHCSNQLDNVYALYGLSPAARETYPPDYRKTISQVNHETTSFVLGHEANISILDDFDFCFSSSNMDDLLPSWVVDFTATDPEHRAKLQPNFPKAVQVNEAPWKPIQDHAPIITDDMQTLKLWCQKIGVASPPYLFDSPGLDCLGQVQALAKTAARPDDIFKATYNYTGCPSYFIEDTFLDIMKISVSDEHEKFLEATRGSLAALRLCYEKLTEKRFFTMATSTGRCIVGFTDCEIEEGDHIVIPCGIVQVFVLRPIPEEMLVDGGKAQCFKFIGRAFVESISHPEGTTPDPLRSEMKRTPTTQFCLR</sequence>
<keyword evidence="3" id="KW-1185">Reference proteome</keyword>
<proteinExistence type="predicted"/>
<dbReference type="Proteomes" id="UP000246171">
    <property type="component" value="Unassembled WGS sequence"/>
</dbReference>
<dbReference type="VEuPathDB" id="FungiDB:BO83DRAFT_433398"/>
<name>A0A317WMH9_ASPEC</name>
<dbReference type="GeneID" id="37057642"/>
<reference evidence="2" key="1">
    <citation type="submission" date="2016-12" db="EMBL/GenBank/DDBJ databases">
        <title>The genomes of Aspergillus section Nigri reveals drivers in fungal speciation.</title>
        <authorList>
            <consortium name="DOE Joint Genome Institute"/>
            <person name="Vesth T.C."/>
            <person name="Nybo J."/>
            <person name="Theobald S."/>
            <person name="Brandl J."/>
            <person name="Frisvad J.C."/>
            <person name="Nielsen K.F."/>
            <person name="Lyhne E.K."/>
            <person name="Kogle M.E."/>
            <person name="Kuo A."/>
            <person name="Riley R."/>
            <person name="Clum A."/>
            <person name="Nolan M."/>
            <person name="Lipzen A."/>
            <person name="Salamov A."/>
            <person name="Henrissat B."/>
            <person name="Wiebenga A."/>
            <person name="De vries R.P."/>
            <person name="Grigoriev I.V."/>
            <person name="Mortensen U.H."/>
            <person name="Andersen M.R."/>
            <person name="Baker S.E."/>
        </authorList>
    </citation>
    <scope>NUCLEOTIDE SEQUENCE</scope>
    <source>
        <strain evidence="2">CBS 122712</strain>
    </source>
</reference>
<gene>
    <name evidence="2" type="ORF">BO83DRAFT_433398</name>
</gene>
<comment type="caution">
    <text evidence="2">The sequence shown here is derived from an EMBL/GenBank/DDBJ whole genome shotgun (WGS) entry which is preliminary data.</text>
</comment>
<dbReference type="PANTHER" id="PTHR24148">
    <property type="entry name" value="ANKYRIN REPEAT DOMAIN-CONTAINING PROTEIN 39 HOMOLOG-RELATED"/>
    <property type="match status" value="1"/>
</dbReference>
<dbReference type="AlphaFoldDB" id="A0A317WMH9"/>
<dbReference type="InterPro" id="IPR010730">
    <property type="entry name" value="HET"/>
</dbReference>
<organism evidence="2 3">
    <name type="scientific">Aspergillus eucalypticola (strain CBS 122712 / IBT 29274)</name>
    <dbReference type="NCBI Taxonomy" id="1448314"/>
    <lineage>
        <taxon>Eukaryota</taxon>
        <taxon>Fungi</taxon>
        <taxon>Dikarya</taxon>
        <taxon>Ascomycota</taxon>
        <taxon>Pezizomycotina</taxon>
        <taxon>Eurotiomycetes</taxon>
        <taxon>Eurotiomycetidae</taxon>
        <taxon>Eurotiales</taxon>
        <taxon>Aspergillaceae</taxon>
        <taxon>Aspergillus</taxon>
        <taxon>Aspergillus subgen. Circumdati</taxon>
    </lineage>
</organism>
<evidence type="ECO:0000313" key="2">
    <source>
        <dbReference type="EMBL" id="PWY85460.1"/>
    </source>
</evidence>
<feature type="domain" description="Heterokaryon incompatibility" evidence="1">
    <location>
        <begin position="64"/>
        <end position="204"/>
    </location>
</feature>
<dbReference type="InterPro" id="IPR052895">
    <property type="entry name" value="HetReg/Transcr_Mod"/>
</dbReference>
<evidence type="ECO:0000259" key="1">
    <source>
        <dbReference type="Pfam" id="PF06985"/>
    </source>
</evidence>
<evidence type="ECO:0000313" key="3">
    <source>
        <dbReference type="Proteomes" id="UP000246171"/>
    </source>
</evidence>
<dbReference type="EMBL" id="MSFU01000001">
    <property type="protein sequence ID" value="PWY85460.1"/>
    <property type="molecule type" value="Genomic_DNA"/>
</dbReference>
<dbReference type="RefSeq" id="XP_025393380.1">
    <property type="nucleotide sequence ID" value="XM_025535680.1"/>
</dbReference>
<accession>A0A317WMH9</accession>
<dbReference type="Pfam" id="PF06985">
    <property type="entry name" value="HET"/>
    <property type="match status" value="1"/>
</dbReference>